<feature type="domain" description="RAP" evidence="3">
    <location>
        <begin position="682"/>
        <end position="750"/>
    </location>
</feature>
<name>A0A0L1I8V2_PLAFA</name>
<feature type="transmembrane region" description="Helical" evidence="2">
    <location>
        <begin position="438"/>
        <end position="461"/>
    </location>
</feature>
<dbReference type="Proteomes" id="UP000054562">
    <property type="component" value="Unassembled WGS sequence"/>
</dbReference>
<sequence length="765" mass="93537">MGGPKIRKKFQMTLMNIIKRKYNCVNVKVEREYKKINRLMYYIQACIDEEYEKNKNLLCFNNVSYQQNNYHMLFYIHMLRISYLLKNMTVNECKWLYIYRKITTLYFIVEQNKEKEQNNYHINVKYVNIKNNILINNDMQNLSPHTIETKICNKYNLFTLHSNYVFVYETILNKIHNYLSIYNIDDMLLLLNICDRFFRIFLTIYNKNNNHKRMNKLNYIYIYSNDYNDIHNNNDNYNNFYNYNNYYYNSNIRTKGNDNIYKQRSNHKDIFINQYDDIYYLKYHQIFINTINLMTNILDTIHYKILNPIQLIELINIFYRITKKGIINEKHIIKLFHNVIQIYKDIKCMNTYNDIIFKIINIMYKSKIINYNIVFPFVIQMKNRNIYKYPMNMFFFEIYLKLLTLINIQPYNLYLYNCCKQYILNNIYNVDPSKVYNFFFISNLSGIYNVSIINIYINYIFKKKKNSHLNISLTHKIYYTLLGWSIIYNTILKNKYNHNEPNIKIILINFNNKNIHYIYDNKCVHLNSYYDYLFKRLKYLLHFYRNKLIYLKEKKKKKTKKKNNKINHTDRKHNNGSNYSTHSTHSTHNNNNDMDNCGSSRYVPLNNNIHNMDNCGSSRYVPLNNNIHNIHTAKENYQFNQFSIFSILKQYFPNIINEYTTNELISLDIFLPMNKQYCSKNIAIEFNGRTHYNLLINKTSSNQHTCQMVENYNTKYKKWLLSNYPFHIIYIPYYKWNMLTHKQKEKYLMEDIHSCCNLKDNIHIR</sequence>
<dbReference type="OrthoDB" id="377680at2759"/>
<feature type="compositionally biased region" description="Low complexity" evidence="1">
    <location>
        <begin position="575"/>
        <end position="592"/>
    </location>
</feature>
<protein>
    <recommendedName>
        <fullName evidence="3">RAP domain-containing protein</fullName>
    </recommendedName>
</protein>
<dbReference type="SMART" id="SM00952">
    <property type="entry name" value="RAP"/>
    <property type="match status" value="1"/>
</dbReference>
<feature type="compositionally biased region" description="Basic residues" evidence="1">
    <location>
        <begin position="555"/>
        <end position="565"/>
    </location>
</feature>
<dbReference type="InterPro" id="IPR051590">
    <property type="entry name" value="Replication_Regulatory_Kinase"/>
</dbReference>
<feature type="region of interest" description="Disordered" evidence="1">
    <location>
        <begin position="555"/>
        <end position="594"/>
    </location>
</feature>
<reference evidence="5" key="1">
    <citation type="submission" date="2015-07" db="EMBL/GenBank/DDBJ databases">
        <title>Annotation of Plasmodium falciparum IGH-CR14.</title>
        <authorList>
            <consortium name="The Broad Institute Genome Sequencing Platform"/>
            <person name="Volkman S.K."/>
            <person name="Neafsey D.E."/>
            <person name="Dash A.P."/>
            <person name="Chitnis C.E."/>
            <person name="Hartl D.L."/>
            <person name="Young S.K."/>
            <person name="Zeng Q."/>
            <person name="Koehrsen M."/>
            <person name="Alvarado L."/>
            <person name="Berlin A."/>
            <person name="Borenstein D."/>
            <person name="Chapman S.B."/>
            <person name="Chen Z."/>
            <person name="Engels R."/>
            <person name="Freedman E."/>
            <person name="Gellesch M."/>
            <person name="Goldberg J."/>
            <person name="Griggs A."/>
            <person name="Gujja S."/>
            <person name="Heilman E.R."/>
            <person name="Heiman D.I."/>
            <person name="Howarth C."/>
            <person name="Jen D."/>
            <person name="Larson L."/>
            <person name="Mehta T."/>
            <person name="Neiman D."/>
            <person name="Park D."/>
            <person name="Pearson M."/>
            <person name="Roberts A."/>
            <person name="Saif S."/>
            <person name="Shea T."/>
            <person name="Shenoy N."/>
            <person name="Sisk P."/>
            <person name="Stolte C."/>
            <person name="Sykes S."/>
            <person name="Walk T."/>
            <person name="White J."/>
            <person name="Yandava C."/>
            <person name="Haas B."/>
            <person name="Henn M.R."/>
            <person name="Nusbaum C."/>
            <person name="Birren B."/>
        </authorList>
    </citation>
    <scope>NUCLEOTIDE SEQUENCE [LARGE SCALE GENOMIC DNA]</scope>
    <source>
        <strain evidence="5">IGH-CR14</strain>
    </source>
</reference>
<evidence type="ECO:0000256" key="1">
    <source>
        <dbReference type="SAM" id="MobiDB-lite"/>
    </source>
</evidence>
<dbReference type="InterPro" id="IPR013584">
    <property type="entry name" value="RAP"/>
</dbReference>
<dbReference type="PROSITE" id="PS51286">
    <property type="entry name" value="RAP"/>
    <property type="match status" value="1"/>
</dbReference>
<dbReference type="AlphaFoldDB" id="A0A0L1I8V2"/>
<keyword evidence="2" id="KW-0812">Transmembrane</keyword>
<dbReference type="PANTHER" id="PTHR15375">
    <property type="entry name" value="ACTIVATOR OF S-PHASE KINASE-RELATED"/>
    <property type="match status" value="1"/>
</dbReference>
<reference evidence="5" key="2">
    <citation type="submission" date="2015-07" db="EMBL/GenBank/DDBJ databases">
        <title>The genome sequence of Plasmodium falciparum IGH-CR14.</title>
        <authorList>
            <consortium name="The Broad Institute Genome Sequencing Platform"/>
            <person name="Volkman S.K."/>
            <person name="Neafsey D.E."/>
            <person name="Dash A.P."/>
            <person name="Chitnis C.E."/>
            <person name="Hartl D.L."/>
            <person name="Young S.K."/>
            <person name="Kodira C.D."/>
            <person name="Zeng Q."/>
            <person name="Koehrsen M."/>
            <person name="Godfrey P."/>
            <person name="Alvarado L."/>
            <person name="Berlin A."/>
            <person name="Borenstein D."/>
            <person name="Chen Z."/>
            <person name="Engels R."/>
            <person name="Freedman E."/>
            <person name="Gellesch M."/>
            <person name="Goldberg J."/>
            <person name="Griggs A."/>
            <person name="Gujja S."/>
            <person name="Heiman D."/>
            <person name="Hepburn T."/>
            <person name="Howarth C."/>
            <person name="Jen D."/>
            <person name="Larson L."/>
            <person name="Lewis B."/>
            <person name="Mehta T."/>
            <person name="Park D."/>
            <person name="Pearson M."/>
            <person name="Roberts A."/>
            <person name="Saif S."/>
            <person name="Shea T."/>
            <person name="Shenoy N."/>
            <person name="Sisk P."/>
            <person name="Stolte C."/>
            <person name="Sykes S."/>
            <person name="Walk T."/>
            <person name="White J."/>
            <person name="Yandava C."/>
            <person name="Wirth D.F."/>
            <person name="Nusbaum C."/>
            <person name="Birren B."/>
        </authorList>
    </citation>
    <scope>NUCLEOTIDE SEQUENCE [LARGE SCALE GENOMIC DNA]</scope>
    <source>
        <strain evidence="5">IGH-CR14</strain>
    </source>
</reference>
<accession>A0A0L1I8V2</accession>
<evidence type="ECO:0000259" key="3">
    <source>
        <dbReference type="PROSITE" id="PS51286"/>
    </source>
</evidence>
<evidence type="ECO:0000313" key="5">
    <source>
        <dbReference type="Proteomes" id="UP000054562"/>
    </source>
</evidence>
<dbReference type="PANTHER" id="PTHR15375:SF27">
    <property type="entry name" value="DBF4-TYPE DOMAIN-CONTAINING PROTEIN"/>
    <property type="match status" value="1"/>
</dbReference>
<feature type="transmembrane region" description="Helical" evidence="2">
    <location>
        <begin position="389"/>
        <end position="408"/>
    </location>
</feature>
<evidence type="ECO:0000256" key="2">
    <source>
        <dbReference type="SAM" id="Phobius"/>
    </source>
</evidence>
<gene>
    <name evidence="4" type="ORF">PFMG_01982</name>
</gene>
<keyword evidence="2" id="KW-0472">Membrane</keyword>
<keyword evidence="2" id="KW-1133">Transmembrane helix</keyword>
<proteinExistence type="predicted"/>
<evidence type="ECO:0000313" key="4">
    <source>
        <dbReference type="EMBL" id="KNG76081.1"/>
    </source>
</evidence>
<dbReference type="Pfam" id="PF08373">
    <property type="entry name" value="RAP"/>
    <property type="match status" value="1"/>
</dbReference>
<dbReference type="EMBL" id="GG665117">
    <property type="protein sequence ID" value="KNG76081.1"/>
    <property type="molecule type" value="Genomic_DNA"/>
</dbReference>
<organism evidence="4 5">
    <name type="scientific">Plasmodium falciparum IGH-CR14</name>
    <dbReference type="NCBI Taxonomy" id="580059"/>
    <lineage>
        <taxon>Eukaryota</taxon>
        <taxon>Sar</taxon>
        <taxon>Alveolata</taxon>
        <taxon>Apicomplexa</taxon>
        <taxon>Aconoidasida</taxon>
        <taxon>Haemosporida</taxon>
        <taxon>Plasmodiidae</taxon>
        <taxon>Plasmodium</taxon>
        <taxon>Plasmodium (Laverania)</taxon>
    </lineage>
</organism>